<reference evidence="2 3" key="1">
    <citation type="submission" date="2024-03" db="EMBL/GenBank/DDBJ databases">
        <title>Mouse gut bacterial collection (mGBC) of GemPharmatech.</title>
        <authorList>
            <person name="He Y."/>
            <person name="Dong L."/>
            <person name="Wu D."/>
            <person name="Gao X."/>
            <person name="Lin Z."/>
        </authorList>
    </citation>
    <scope>NUCLEOTIDE SEQUENCE [LARGE SCALE GENOMIC DNA]</scope>
    <source>
        <strain evidence="2 3">61-15</strain>
    </source>
</reference>
<dbReference type="Proteomes" id="UP001565283">
    <property type="component" value="Unassembled WGS sequence"/>
</dbReference>
<dbReference type="Gene3D" id="2.40.50.140">
    <property type="entry name" value="Nucleic acid-binding proteins"/>
    <property type="match status" value="1"/>
</dbReference>
<organism evidence="2 3">
    <name type="scientific">Lactococcus ileimucosae</name>
    <dbReference type="NCBI Taxonomy" id="2941329"/>
    <lineage>
        <taxon>Bacteria</taxon>
        <taxon>Bacillati</taxon>
        <taxon>Bacillota</taxon>
        <taxon>Bacilli</taxon>
        <taxon>Lactobacillales</taxon>
        <taxon>Streptococcaceae</taxon>
        <taxon>Lactococcus</taxon>
    </lineage>
</organism>
<dbReference type="RefSeq" id="WP_369948610.1">
    <property type="nucleotide sequence ID" value="NZ_JBCLSH010000030.1"/>
</dbReference>
<evidence type="ECO:0000313" key="3">
    <source>
        <dbReference type="Proteomes" id="UP001565283"/>
    </source>
</evidence>
<evidence type="ECO:0000259" key="1">
    <source>
        <dbReference type="PROSITE" id="PS50126"/>
    </source>
</evidence>
<name>A0ABV4D5I5_9LACT</name>
<dbReference type="PROSITE" id="PS50126">
    <property type="entry name" value="S1"/>
    <property type="match status" value="1"/>
</dbReference>
<dbReference type="EMBL" id="JBCLSH010000030">
    <property type="protein sequence ID" value="MEY8444124.1"/>
    <property type="molecule type" value="Genomic_DNA"/>
</dbReference>
<evidence type="ECO:0000313" key="2">
    <source>
        <dbReference type="EMBL" id="MEY8444124.1"/>
    </source>
</evidence>
<dbReference type="SMART" id="SM00316">
    <property type="entry name" value="S1"/>
    <property type="match status" value="1"/>
</dbReference>
<proteinExistence type="predicted"/>
<protein>
    <submittedName>
        <fullName evidence="2">S1 RNA-binding domain-containing protein</fullName>
    </submittedName>
</protein>
<dbReference type="SUPFAM" id="SSF50249">
    <property type="entry name" value="Nucleic acid-binding proteins"/>
    <property type="match status" value="1"/>
</dbReference>
<sequence length="93" mass="10774">MIGKVKSISKFGLFVLFSDTKTGLLRWSNIPRKQSKYKVGDLIGVEILKVREDGKYELKFIEKDFEESFGDFLGEATERLKSLKTKNELLKRL</sequence>
<feature type="domain" description="S1 motif" evidence="1">
    <location>
        <begin position="1"/>
        <end position="63"/>
    </location>
</feature>
<comment type="caution">
    <text evidence="2">The sequence shown here is derived from an EMBL/GenBank/DDBJ whole genome shotgun (WGS) entry which is preliminary data.</text>
</comment>
<dbReference type="InterPro" id="IPR003029">
    <property type="entry name" value="S1_domain"/>
</dbReference>
<dbReference type="Pfam" id="PF00575">
    <property type="entry name" value="S1"/>
    <property type="match status" value="1"/>
</dbReference>
<gene>
    <name evidence="2" type="ORF">AALA52_07715</name>
</gene>
<keyword evidence="3" id="KW-1185">Reference proteome</keyword>
<accession>A0ABV4D5I5</accession>
<dbReference type="InterPro" id="IPR012340">
    <property type="entry name" value="NA-bd_OB-fold"/>
</dbReference>